<dbReference type="RefSeq" id="WP_345329458.1">
    <property type="nucleotide sequence ID" value="NZ_BAABJI010000001.1"/>
</dbReference>
<dbReference type="EMBL" id="BAABJI010000001">
    <property type="protein sequence ID" value="GAA4906370.1"/>
    <property type="molecule type" value="Genomic_DNA"/>
</dbReference>
<name>A0ABP9FLT1_9SPHI</name>
<dbReference type="InterPro" id="IPR028203">
    <property type="entry name" value="PSII_CF48-like_dom"/>
</dbReference>
<keyword evidence="1" id="KW-0602">Photosynthesis</keyword>
<keyword evidence="3" id="KW-0732">Signal</keyword>
<evidence type="ECO:0000313" key="5">
    <source>
        <dbReference type="EMBL" id="GAA4906370.1"/>
    </source>
</evidence>
<evidence type="ECO:0000313" key="6">
    <source>
        <dbReference type="Proteomes" id="UP001501436"/>
    </source>
</evidence>
<keyword evidence="2" id="KW-0604">Photosystem II</keyword>
<dbReference type="PANTHER" id="PTHR47199:SF2">
    <property type="entry name" value="PHOTOSYSTEM II STABILITY_ASSEMBLY FACTOR HCF136, CHLOROPLASTIC"/>
    <property type="match status" value="1"/>
</dbReference>
<dbReference type="Proteomes" id="UP001501436">
    <property type="component" value="Unassembled WGS sequence"/>
</dbReference>
<protein>
    <submittedName>
        <fullName evidence="5">Oxidoreductase</fullName>
    </submittedName>
</protein>
<feature type="signal peptide" evidence="3">
    <location>
        <begin position="1"/>
        <end position="23"/>
    </location>
</feature>
<feature type="chain" id="PRO_5046061221" evidence="3">
    <location>
        <begin position="24"/>
        <end position="335"/>
    </location>
</feature>
<evidence type="ECO:0000259" key="4">
    <source>
        <dbReference type="Pfam" id="PF14870"/>
    </source>
</evidence>
<organism evidence="5 6">
    <name type="scientific">Mucilaginibacter defluvii</name>
    <dbReference type="NCBI Taxonomy" id="1196019"/>
    <lineage>
        <taxon>Bacteria</taxon>
        <taxon>Pseudomonadati</taxon>
        <taxon>Bacteroidota</taxon>
        <taxon>Sphingobacteriia</taxon>
        <taxon>Sphingobacteriales</taxon>
        <taxon>Sphingobacteriaceae</taxon>
        <taxon>Mucilaginibacter</taxon>
    </lineage>
</organism>
<comment type="caution">
    <text evidence="5">The sequence shown here is derived from an EMBL/GenBank/DDBJ whole genome shotgun (WGS) entry which is preliminary data.</text>
</comment>
<evidence type="ECO:0000256" key="3">
    <source>
        <dbReference type="SAM" id="SignalP"/>
    </source>
</evidence>
<accession>A0ABP9FLT1</accession>
<dbReference type="SUPFAM" id="SSF110296">
    <property type="entry name" value="Oligoxyloglucan reducing end-specific cellobiohydrolase"/>
    <property type="match status" value="1"/>
</dbReference>
<proteinExistence type="predicted"/>
<dbReference type="InterPro" id="IPR002860">
    <property type="entry name" value="BNR_rpt"/>
</dbReference>
<evidence type="ECO:0000256" key="2">
    <source>
        <dbReference type="ARBA" id="ARBA00023276"/>
    </source>
</evidence>
<reference evidence="6" key="1">
    <citation type="journal article" date="2019" name="Int. J. Syst. Evol. Microbiol.">
        <title>The Global Catalogue of Microorganisms (GCM) 10K type strain sequencing project: providing services to taxonomists for standard genome sequencing and annotation.</title>
        <authorList>
            <consortium name="The Broad Institute Genomics Platform"/>
            <consortium name="The Broad Institute Genome Sequencing Center for Infectious Disease"/>
            <person name="Wu L."/>
            <person name="Ma J."/>
        </authorList>
    </citation>
    <scope>NUCLEOTIDE SEQUENCE [LARGE SCALE GENOMIC DNA]</scope>
    <source>
        <strain evidence="6">JCM 18283</strain>
    </source>
</reference>
<dbReference type="Pfam" id="PF14870">
    <property type="entry name" value="PSII_BNR"/>
    <property type="match status" value="1"/>
</dbReference>
<evidence type="ECO:0000256" key="1">
    <source>
        <dbReference type="ARBA" id="ARBA00022531"/>
    </source>
</evidence>
<feature type="domain" description="Photosynthesis system II assembly factor Ycf48/Hcf136-like" evidence="4">
    <location>
        <begin position="35"/>
        <end position="116"/>
    </location>
</feature>
<keyword evidence="6" id="KW-1185">Reference proteome</keyword>
<dbReference type="InterPro" id="IPR015943">
    <property type="entry name" value="WD40/YVTN_repeat-like_dom_sf"/>
</dbReference>
<dbReference type="PANTHER" id="PTHR47199">
    <property type="entry name" value="PHOTOSYSTEM II STABILITY/ASSEMBLY FACTOR HCF136, CHLOROPLASTIC"/>
    <property type="match status" value="1"/>
</dbReference>
<dbReference type="Pfam" id="PF02012">
    <property type="entry name" value="BNR"/>
    <property type="match status" value="1"/>
</dbReference>
<dbReference type="Gene3D" id="2.130.10.10">
    <property type="entry name" value="YVTN repeat-like/Quinoprotein amine dehydrogenase"/>
    <property type="match status" value="2"/>
</dbReference>
<gene>
    <name evidence="5" type="ORF">GCM10023313_06370</name>
</gene>
<sequence length="335" mass="35707">MNKYLKPFLIILMLAAGLQQLNAQTVTLIPQTVTASIRGMSVINDRVAWISGSKGHVAITTDGGITWKWQQVKGYEKADFRDVQAFSEKKAVVIASGTPALVLKTTDGGNTWTKVFENNDAAYFLDAMDFADSKHGFIMGDPINNKFLLLETNDGGNTWAQVSNAPDALPGEAAFAASGTCMRIQQGQILIATGGTASRYICSPVNKLDWKYINTPLPQSKSSQGAFGIAKHNATLIVVGGDYEQPAKRDSVAAIFNGEKFSLSAAMPGGFQSGVEHIKGKTFIATGTAGTNLSTDGGKTWKQIDSGSYNVCLKARTGSLVLLAGDKGRIGILKF</sequence>